<feature type="transmembrane region" description="Helical" evidence="7">
    <location>
        <begin position="34"/>
        <end position="54"/>
    </location>
</feature>
<dbReference type="InterPro" id="IPR032818">
    <property type="entry name" value="DedA-like"/>
</dbReference>
<evidence type="ECO:0000313" key="10">
    <source>
        <dbReference type="EMBL" id="GAA4285048.1"/>
    </source>
</evidence>
<keyword evidence="5 7" id="KW-1133">Transmembrane helix</keyword>
<dbReference type="EMBL" id="BAABAZ010000007">
    <property type="protein sequence ID" value="GAA4285048.1"/>
    <property type="molecule type" value="Genomic_DNA"/>
</dbReference>
<proteinExistence type="inferred from homology"/>
<dbReference type="Proteomes" id="UP001501586">
    <property type="component" value="Unassembled WGS sequence"/>
</dbReference>
<dbReference type="Pfam" id="PF09335">
    <property type="entry name" value="VTT_dom"/>
    <property type="match status" value="1"/>
</dbReference>
<evidence type="ECO:0000256" key="2">
    <source>
        <dbReference type="ARBA" id="ARBA00010792"/>
    </source>
</evidence>
<keyword evidence="6 7" id="KW-0472">Membrane</keyword>
<sequence>MGRLVRGGMTRFSGVRRTLESDRYRRAEEGLNRWGPPIVALSFLTIGLQTLMNLAAGTTRMPLIRYLPALAIGGAAWATIYSTVGFIGFEALAFAYSRAPVLTVALVIAFLGLLGAMVFVRRRPKDPSDSDAEAPGDSPRIAE</sequence>
<evidence type="ECO:0000313" key="11">
    <source>
        <dbReference type="Proteomes" id="UP001501586"/>
    </source>
</evidence>
<evidence type="ECO:0000256" key="4">
    <source>
        <dbReference type="ARBA" id="ARBA00022692"/>
    </source>
</evidence>
<organism evidence="10 11">
    <name type="scientific">Brevibacterium daeguense</name>
    <dbReference type="NCBI Taxonomy" id="909936"/>
    <lineage>
        <taxon>Bacteria</taxon>
        <taxon>Bacillati</taxon>
        <taxon>Actinomycetota</taxon>
        <taxon>Actinomycetes</taxon>
        <taxon>Micrococcales</taxon>
        <taxon>Brevibacteriaceae</taxon>
        <taxon>Brevibacterium</taxon>
    </lineage>
</organism>
<evidence type="ECO:0000256" key="8">
    <source>
        <dbReference type="SAM" id="MobiDB-lite"/>
    </source>
</evidence>
<comment type="similarity">
    <text evidence="2 7">Belongs to the DedA family.</text>
</comment>
<evidence type="ECO:0000256" key="7">
    <source>
        <dbReference type="RuleBase" id="RU367016"/>
    </source>
</evidence>
<keyword evidence="3 7" id="KW-1003">Cell membrane</keyword>
<keyword evidence="11" id="KW-1185">Reference proteome</keyword>
<dbReference type="PANTHER" id="PTHR30353">
    <property type="entry name" value="INNER MEMBRANE PROTEIN DEDA-RELATED"/>
    <property type="match status" value="1"/>
</dbReference>
<keyword evidence="4 7" id="KW-0812">Transmembrane</keyword>
<evidence type="ECO:0000256" key="6">
    <source>
        <dbReference type="ARBA" id="ARBA00023136"/>
    </source>
</evidence>
<dbReference type="PANTHER" id="PTHR30353:SF15">
    <property type="entry name" value="INNER MEMBRANE PROTEIN YABI"/>
    <property type="match status" value="1"/>
</dbReference>
<accession>A0ABP8EM38</accession>
<name>A0ABP8EM38_9MICO</name>
<evidence type="ECO:0000256" key="1">
    <source>
        <dbReference type="ARBA" id="ARBA00004651"/>
    </source>
</evidence>
<evidence type="ECO:0000259" key="9">
    <source>
        <dbReference type="Pfam" id="PF09335"/>
    </source>
</evidence>
<feature type="transmembrane region" description="Helical" evidence="7">
    <location>
        <begin position="66"/>
        <end position="89"/>
    </location>
</feature>
<reference evidence="11" key="1">
    <citation type="journal article" date="2019" name="Int. J. Syst. Evol. Microbiol.">
        <title>The Global Catalogue of Microorganisms (GCM) 10K type strain sequencing project: providing services to taxonomists for standard genome sequencing and annotation.</title>
        <authorList>
            <consortium name="The Broad Institute Genomics Platform"/>
            <consortium name="The Broad Institute Genome Sequencing Center for Infectious Disease"/>
            <person name="Wu L."/>
            <person name="Ma J."/>
        </authorList>
    </citation>
    <scope>NUCLEOTIDE SEQUENCE [LARGE SCALE GENOMIC DNA]</scope>
    <source>
        <strain evidence="11">JCM 17458</strain>
    </source>
</reference>
<comment type="subcellular location">
    <subcellularLocation>
        <location evidence="1 7">Cell membrane</location>
        <topology evidence="1 7">Multi-pass membrane protein</topology>
    </subcellularLocation>
</comment>
<comment type="caution">
    <text evidence="7">Lacks conserved residue(s) required for the propagation of feature annotation.</text>
</comment>
<feature type="transmembrane region" description="Helical" evidence="7">
    <location>
        <begin position="101"/>
        <end position="120"/>
    </location>
</feature>
<protein>
    <recommendedName>
        <fullName evidence="9">VTT domain-containing protein</fullName>
    </recommendedName>
</protein>
<feature type="region of interest" description="Disordered" evidence="8">
    <location>
        <begin position="124"/>
        <end position="143"/>
    </location>
</feature>
<feature type="domain" description="VTT" evidence="9">
    <location>
        <begin position="12"/>
        <end position="85"/>
    </location>
</feature>
<evidence type="ECO:0000256" key="3">
    <source>
        <dbReference type="ARBA" id="ARBA00022475"/>
    </source>
</evidence>
<gene>
    <name evidence="10" type="ORF">GCM10022261_25790</name>
</gene>
<evidence type="ECO:0000256" key="5">
    <source>
        <dbReference type="ARBA" id="ARBA00022989"/>
    </source>
</evidence>
<dbReference type="InterPro" id="IPR032816">
    <property type="entry name" value="VTT_dom"/>
</dbReference>
<comment type="caution">
    <text evidence="10">The sequence shown here is derived from an EMBL/GenBank/DDBJ whole genome shotgun (WGS) entry which is preliminary data.</text>
</comment>